<feature type="chain" id="PRO_5047251804" evidence="3">
    <location>
        <begin position="32"/>
        <end position="751"/>
    </location>
</feature>
<keyword evidence="7" id="KW-1185">Reference proteome</keyword>
<keyword evidence="1" id="KW-0326">Glycosidase</keyword>
<dbReference type="InterPro" id="IPR012938">
    <property type="entry name" value="Glc/Sorbosone_DH"/>
</dbReference>
<keyword evidence="2" id="KW-0624">Polysaccharide degradation</keyword>
<sequence>MRITRSRPRPISGLILVACAAVLAVTGTVTATVTASAAAPSHPAVSAEYGAESGAAAVAQAAAAHPADQADQPARSAQAAPAADTLLSLNKPATASSAGGCCSAANVDDGVSTTRWASASGADPQWIYLDLGATAHVSRVRLQWDTSCATAYEIDTSADHSSWTKIYSTTAGKGGVEDLTALDGNGRYVRMYGTKRCRGDAGHGYSLQELAVYGTLGTDTTPPTPPGTPTLVSDTPNSVTIGWTASTDDVGVAGYDIYHDGQLCAQVNGSTLTATCASLSPNVAYGFYVNARDAAGNVSQPSGTLHVTTPPSGDTTPPTVPGAVHSTAMTSSSVTLAWTASTDNVAVAGYRVYNVADGARTQVGTADANATGTQVDGLTPSTAYHFQVTAYDGNGNESAGSTPPVDVTTSAPSSCAPAQGVCTVTQVGTDDDVVWGLVTLPDGTILFNERDAHDIVHLNPKTGAKKSVGTVPNVQSTDGEGGLTGLEINPVSFGSDHWLYIMHTSPTDNRIVRIKYDPATDTLQTGTEQILLTGIERNKFHNGGRLRFSPDGKYLYAGTGDAQNGANAQNTSSLNGKVLRINPDGTIPPDNPFHNAVWSYGHRNVQGLAFDSEGRLWEQEFGNNIMDETNLIVKGGNYGWPSCEGTSGTCGTAGFIAPKHTYPVAEGSCSGITIVRDFLYVACERGTRLYREQISGSSLTNVQQFFVGTYGRLRTVEPAPDGGIWLATTNGGDKDSTPHNSNNQIFHVTVA</sequence>
<accession>A0ABS5L1A4</accession>
<comment type="caution">
    <text evidence="6">The sequence shown here is derived from an EMBL/GenBank/DDBJ whole genome shotgun (WGS) entry which is preliminary data.</text>
</comment>
<proteinExistence type="predicted"/>
<dbReference type="RefSeq" id="WP_212017383.1">
    <property type="nucleotide sequence ID" value="NZ_JAAFYZ010000171.1"/>
</dbReference>
<evidence type="ECO:0000259" key="5">
    <source>
        <dbReference type="PROSITE" id="PS50853"/>
    </source>
</evidence>
<dbReference type="CDD" id="cd00063">
    <property type="entry name" value="FN3"/>
    <property type="match status" value="2"/>
</dbReference>
<evidence type="ECO:0000256" key="3">
    <source>
        <dbReference type="SAM" id="SignalP"/>
    </source>
</evidence>
<dbReference type="InterPro" id="IPR036116">
    <property type="entry name" value="FN3_sf"/>
</dbReference>
<dbReference type="InterPro" id="IPR008979">
    <property type="entry name" value="Galactose-bd-like_sf"/>
</dbReference>
<name>A0ABS5L1A4_9ACTN</name>
<evidence type="ECO:0000313" key="6">
    <source>
        <dbReference type="EMBL" id="MBS2552108.1"/>
    </source>
</evidence>
<feature type="signal peptide" evidence="3">
    <location>
        <begin position="1"/>
        <end position="31"/>
    </location>
</feature>
<dbReference type="EMBL" id="JAAFYZ010000171">
    <property type="protein sequence ID" value="MBS2552108.1"/>
    <property type="molecule type" value="Genomic_DNA"/>
</dbReference>
<reference evidence="6 7" key="1">
    <citation type="submission" date="2020-02" db="EMBL/GenBank/DDBJ databases">
        <title>Acidophilic actinobacteria isolated from forest soil.</title>
        <authorList>
            <person name="Golinska P."/>
        </authorList>
    </citation>
    <scope>NUCLEOTIDE SEQUENCE [LARGE SCALE GENOMIC DNA]</scope>
    <source>
        <strain evidence="6 7">NL8</strain>
    </source>
</reference>
<feature type="domain" description="Fibronectin type-III" evidence="5">
    <location>
        <begin position="225"/>
        <end position="312"/>
    </location>
</feature>
<keyword evidence="2" id="KW-0119">Carbohydrate metabolism</keyword>
<feature type="domain" description="F5/8 type C" evidence="4">
    <location>
        <begin position="70"/>
        <end position="215"/>
    </location>
</feature>
<dbReference type="Pfam" id="PF00041">
    <property type="entry name" value="fn3"/>
    <property type="match status" value="2"/>
</dbReference>
<dbReference type="SMART" id="SM00060">
    <property type="entry name" value="FN3"/>
    <property type="match status" value="2"/>
</dbReference>
<evidence type="ECO:0000256" key="2">
    <source>
        <dbReference type="ARBA" id="ARBA00023326"/>
    </source>
</evidence>
<dbReference type="InterPro" id="IPR011041">
    <property type="entry name" value="Quinoprot_gluc/sorb_DH_b-prop"/>
</dbReference>
<dbReference type="InterPro" id="IPR000421">
    <property type="entry name" value="FA58C"/>
</dbReference>
<keyword evidence="1" id="KW-0378">Hydrolase</keyword>
<evidence type="ECO:0000256" key="1">
    <source>
        <dbReference type="ARBA" id="ARBA00023295"/>
    </source>
</evidence>
<organism evidence="6 7">
    <name type="scientific">Catenulispora pinistramenti</name>
    <dbReference type="NCBI Taxonomy" id="2705254"/>
    <lineage>
        <taxon>Bacteria</taxon>
        <taxon>Bacillati</taxon>
        <taxon>Actinomycetota</taxon>
        <taxon>Actinomycetes</taxon>
        <taxon>Catenulisporales</taxon>
        <taxon>Catenulisporaceae</taxon>
        <taxon>Catenulispora</taxon>
    </lineage>
</organism>
<dbReference type="Gene3D" id="2.60.40.10">
    <property type="entry name" value="Immunoglobulins"/>
    <property type="match status" value="2"/>
</dbReference>
<protein>
    <submittedName>
        <fullName evidence="6">PQQ-dependent sugar dehydrogenase</fullName>
    </submittedName>
</protein>
<evidence type="ECO:0000259" key="4">
    <source>
        <dbReference type="PROSITE" id="PS50022"/>
    </source>
</evidence>
<dbReference type="PROSITE" id="PS50022">
    <property type="entry name" value="FA58C_3"/>
    <property type="match status" value="1"/>
</dbReference>
<dbReference type="PANTHER" id="PTHR19328:SF13">
    <property type="entry name" value="HIPL1 PROTEIN"/>
    <property type="match status" value="1"/>
</dbReference>
<dbReference type="InterPro" id="IPR003961">
    <property type="entry name" value="FN3_dom"/>
</dbReference>
<dbReference type="Gene3D" id="2.60.120.260">
    <property type="entry name" value="Galactose-binding domain-like"/>
    <property type="match status" value="1"/>
</dbReference>
<dbReference type="InterPro" id="IPR011042">
    <property type="entry name" value="6-blade_b-propeller_TolB-like"/>
</dbReference>
<keyword evidence="3" id="KW-0732">Signal</keyword>
<gene>
    <name evidence="6" type="ORF">KGQ19_35150</name>
</gene>
<dbReference type="Pfam" id="PF07995">
    <property type="entry name" value="GSDH"/>
    <property type="match status" value="1"/>
</dbReference>
<dbReference type="Proteomes" id="UP000730482">
    <property type="component" value="Unassembled WGS sequence"/>
</dbReference>
<dbReference type="Gene3D" id="2.120.10.30">
    <property type="entry name" value="TolB, C-terminal domain"/>
    <property type="match status" value="1"/>
</dbReference>
<feature type="domain" description="Fibronectin type-III" evidence="5">
    <location>
        <begin position="320"/>
        <end position="412"/>
    </location>
</feature>
<dbReference type="SUPFAM" id="SSF50952">
    <property type="entry name" value="Soluble quinoprotein glucose dehydrogenase"/>
    <property type="match status" value="1"/>
</dbReference>
<dbReference type="InterPro" id="IPR013783">
    <property type="entry name" value="Ig-like_fold"/>
</dbReference>
<dbReference type="Pfam" id="PF22633">
    <property type="entry name" value="F5_F8_type_C_2"/>
    <property type="match status" value="1"/>
</dbReference>
<dbReference type="PANTHER" id="PTHR19328">
    <property type="entry name" value="HEDGEHOG-INTERACTING PROTEIN"/>
    <property type="match status" value="1"/>
</dbReference>
<dbReference type="PROSITE" id="PS50853">
    <property type="entry name" value="FN3"/>
    <property type="match status" value="2"/>
</dbReference>
<evidence type="ECO:0000313" key="7">
    <source>
        <dbReference type="Proteomes" id="UP000730482"/>
    </source>
</evidence>
<dbReference type="SUPFAM" id="SSF49785">
    <property type="entry name" value="Galactose-binding domain-like"/>
    <property type="match status" value="1"/>
</dbReference>
<dbReference type="SUPFAM" id="SSF49265">
    <property type="entry name" value="Fibronectin type III"/>
    <property type="match status" value="1"/>
</dbReference>